<dbReference type="AlphaFoldDB" id="A0A369VUE2"/>
<feature type="coiled-coil region" evidence="1">
    <location>
        <begin position="17"/>
        <end position="44"/>
    </location>
</feature>
<dbReference type="OrthoDB" id="7588826at2"/>
<name>A0A369VUE2_9SPHN</name>
<protein>
    <submittedName>
        <fullName evidence="2">Uncharacterized protein</fullName>
    </submittedName>
</protein>
<organism evidence="2 3">
    <name type="scientific">Sphingomonas aracearum</name>
    <dbReference type="NCBI Taxonomy" id="2283317"/>
    <lineage>
        <taxon>Bacteria</taxon>
        <taxon>Pseudomonadati</taxon>
        <taxon>Pseudomonadota</taxon>
        <taxon>Alphaproteobacteria</taxon>
        <taxon>Sphingomonadales</taxon>
        <taxon>Sphingomonadaceae</taxon>
        <taxon>Sphingomonas</taxon>
    </lineage>
</organism>
<accession>A0A369VUE2</accession>
<evidence type="ECO:0000256" key="1">
    <source>
        <dbReference type="SAM" id="Coils"/>
    </source>
</evidence>
<keyword evidence="3" id="KW-1185">Reference proteome</keyword>
<comment type="caution">
    <text evidence="2">The sequence shown here is derived from an EMBL/GenBank/DDBJ whole genome shotgun (WGS) entry which is preliminary data.</text>
</comment>
<dbReference type="RefSeq" id="WP_114688037.1">
    <property type="nucleotide sequence ID" value="NZ_QQNB01000002.1"/>
</dbReference>
<evidence type="ECO:0000313" key="3">
    <source>
        <dbReference type="Proteomes" id="UP000253918"/>
    </source>
</evidence>
<dbReference type="Proteomes" id="UP000253918">
    <property type="component" value="Unassembled WGS sequence"/>
</dbReference>
<dbReference type="EMBL" id="QQNB01000002">
    <property type="protein sequence ID" value="RDE05968.1"/>
    <property type="molecule type" value="Genomic_DNA"/>
</dbReference>
<proteinExistence type="predicted"/>
<reference evidence="2 3" key="1">
    <citation type="submission" date="2018-07" db="EMBL/GenBank/DDBJ databases">
        <title>a novel species of Sphingomonas isolated from the rhizosphere soil of Araceae plant.</title>
        <authorList>
            <person name="Zhiyong W."/>
            <person name="Qinglan Z."/>
            <person name="Zhiwei F."/>
            <person name="Ding X."/>
            <person name="Gejiao W."/>
            <person name="Shixue Z."/>
        </authorList>
    </citation>
    <scope>NUCLEOTIDE SEQUENCE [LARGE SCALE GENOMIC DNA]</scope>
    <source>
        <strain evidence="2 3">WZY 27</strain>
    </source>
</reference>
<evidence type="ECO:0000313" key="2">
    <source>
        <dbReference type="EMBL" id="RDE05968.1"/>
    </source>
</evidence>
<sequence length="114" mass="12678">MTNPDDDLLRLRRLDDLLEASNDIDSLRAEIDRAALMVKKAQLREIRAMLDRQADDPVVVPFDRAQAEARLAAMMAESADMPLTLAARGASPDDLDALLDDLVELERSRDTSTD</sequence>
<keyword evidence="1" id="KW-0175">Coiled coil</keyword>
<gene>
    <name evidence="2" type="ORF">DVW87_12365</name>
</gene>